<accession>A0ACA9UFE4</accession>
<organism evidence="1 2">
    <name type="scientific">Clonostachys rosea f. rosea IK726</name>
    <dbReference type="NCBI Taxonomy" id="1349383"/>
    <lineage>
        <taxon>Eukaryota</taxon>
        <taxon>Fungi</taxon>
        <taxon>Dikarya</taxon>
        <taxon>Ascomycota</taxon>
        <taxon>Pezizomycotina</taxon>
        <taxon>Sordariomycetes</taxon>
        <taxon>Hypocreomycetidae</taxon>
        <taxon>Hypocreales</taxon>
        <taxon>Bionectriaceae</taxon>
        <taxon>Clonostachys</taxon>
    </lineage>
</organism>
<dbReference type="Proteomes" id="UP000836387">
    <property type="component" value="Unassembled WGS sequence"/>
</dbReference>
<evidence type="ECO:0000313" key="1">
    <source>
        <dbReference type="EMBL" id="CAG9952108.1"/>
    </source>
</evidence>
<reference evidence="1" key="2">
    <citation type="submission" date="2021-10" db="EMBL/GenBank/DDBJ databases">
        <authorList>
            <person name="Piombo E."/>
        </authorList>
    </citation>
    <scope>NUCLEOTIDE SEQUENCE</scope>
</reference>
<sequence length="199" mass="22664">MIHESYLAPYPTDQDLYGAIVTMSKIRAMLRELEEVPSLRHAIRSQIAARGSDQVEFDKKFSGLNQHYAVAYQQNAILRANLQKSENLARASGTENQRLNDELQVLKNGIKNCQMYHATIISKLEEKVNELEVKNAELASQHETDIAFIENYKRGQSGIAEFDNKQTIQKLESQIQDLKATANNEEGETQKAKRRKTKV</sequence>
<protein>
    <submittedName>
        <fullName evidence="1">Uncharacterized protein</fullName>
    </submittedName>
</protein>
<reference evidence="1" key="1">
    <citation type="submission" date="2020-04" db="EMBL/GenBank/DDBJ databases">
        <authorList>
            <person name="Broberg M."/>
        </authorList>
    </citation>
    <scope>NUCLEOTIDE SEQUENCE</scope>
</reference>
<proteinExistence type="predicted"/>
<gene>
    <name evidence="1" type="ORF">CRV2_00019127</name>
</gene>
<name>A0ACA9UFE4_BIOOC</name>
<evidence type="ECO:0000313" key="2">
    <source>
        <dbReference type="Proteomes" id="UP000836387"/>
    </source>
</evidence>
<keyword evidence="2" id="KW-1185">Reference proteome</keyword>
<comment type="caution">
    <text evidence="1">The sequence shown here is derived from an EMBL/GenBank/DDBJ whole genome shotgun (WGS) entry which is preliminary data.</text>
</comment>
<dbReference type="EMBL" id="CADEHS020000471">
    <property type="protein sequence ID" value="CAG9952108.1"/>
    <property type="molecule type" value="Genomic_DNA"/>
</dbReference>